<reference evidence="6 7" key="1">
    <citation type="submission" date="2021-05" db="EMBL/GenBank/DDBJ databases">
        <title>Croceibacterium sp. LX-88 genome sequence.</title>
        <authorList>
            <person name="Luo X."/>
        </authorList>
    </citation>
    <scope>NUCLEOTIDE SEQUENCE [LARGE SCALE GENOMIC DNA]</scope>
    <source>
        <strain evidence="6 7">LX-88</strain>
    </source>
</reference>
<name>A0ABS5W599_9SPHN</name>
<dbReference type="NCBIfam" id="TIGR03814">
    <property type="entry name" value="Gln_ase"/>
    <property type="match status" value="1"/>
</dbReference>
<dbReference type="GO" id="GO:0004359">
    <property type="term" value="F:glutaminase activity"/>
    <property type="evidence" value="ECO:0007669"/>
    <property type="project" value="UniProtKB-EC"/>
</dbReference>
<accession>A0ABS5W599</accession>
<organism evidence="6 7">
    <name type="scientific">Croceibacterium selenioxidans</name>
    <dbReference type="NCBI Taxonomy" id="2838833"/>
    <lineage>
        <taxon>Bacteria</taxon>
        <taxon>Pseudomonadati</taxon>
        <taxon>Pseudomonadota</taxon>
        <taxon>Alphaproteobacteria</taxon>
        <taxon>Sphingomonadales</taxon>
        <taxon>Erythrobacteraceae</taxon>
        <taxon>Croceibacterium</taxon>
    </lineage>
</organism>
<dbReference type="InterPro" id="IPR012338">
    <property type="entry name" value="Beta-lactam/transpept-like"/>
</dbReference>
<feature type="binding site" evidence="5">
    <location>
        <position position="79"/>
    </location>
    <ligand>
        <name>substrate</name>
    </ligand>
</feature>
<feature type="binding site" evidence="5">
    <location>
        <position position="130"/>
    </location>
    <ligand>
        <name>substrate</name>
    </ligand>
</feature>
<evidence type="ECO:0000256" key="3">
    <source>
        <dbReference type="ARBA" id="ARBA00022801"/>
    </source>
</evidence>
<comment type="caution">
    <text evidence="6">The sequence shown here is derived from an EMBL/GenBank/DDBJ whole genome shotgun (WGS) entry which is preliminary data.</text>
</comment>
<keyword evidence="7" id="KW-1185">Reference proteome</keyword>
<keyword evidence="3 5" id="KW-0378">Hydrolase</keyword>
<comment type="similarity">
    <text evidence="1 5">Belongs to the glutaminase family.</text>
</comment>
<comment type="caution">
    <text evidence="5">Lacks conserved residue(s) required for the propagation of feature annotation.</text>
</comment>
<dbReference type="EC" id="3.5.1.2" evidence="2 5"/>
<comment type="subunit">
    <text evidence="5">Homotetramer.</text>
</comment>
<evidence type="ECO:0000256" key="5">
    <source>
        <dbReference type="HAMAP-Rule" id="MF_00313"/>
    </source>
</evidence>
<comment type="catalytic activity">
    <reaction evidence="4 5">
        <text>L-glutamine + H2O = L-glutamate + NH4(+)</text>
        <dbReference type="Rhea" id="RHEA:15889"/>
        <dbReference type="ChEBI" id="CHEBI:15377"/>
        <dbReference type="ChEBI" id="CHEBI:28938"/>
        <dbReference type="ChEBI" id="CHEBI:29985"/>
        <dbReference type="ChEBI" id="CHEBI:58359"/>
        <dbReference type="EC" id="3.5.1.2"/>
    </reaction>
</comment>
<feature type="binding site" evidence="5">
    <location>
        <position position="257"/>
    </location>
    <ligand>
        <name>substrate</name>
    </ligand>
</feature>
<evidence type="ECO:0000256" key="4">
    <source>
        <dbReference type="ARBA" id="ARBA00049534"/>
    </source>
</evidence>
<dbReference type="InterPro" id="IPR015868">
    <property type="entry name" value="Glutaminase"/>
</dbReference>
<evidence type="ECO:0000313" key="7">
    <source>
        <dbReference type="Proteomes" id="UP000811255"/>
    </source>
</evidence>
<dbReference type="EMBL" id="JAHFVK010000002">
    <property type="protein sequence ID" value="MBT2134935.1"/>
    <property type="molecule type" value="Genomic_DNA"/>
</dbReference>
<dbReference type="HAMAP" id="MF_00313">
    <property type="entry name" value="Glutaminase"/>
    <property type="match status" value="1"/>
</dbReference>
<dbReference type="Proteomes" id="UP000811255">
    <property type="component" value="Unassembled WGS sequence"/>
</dbReference>
<dbReference type="Gene3D" id="3.40.710.10">
    <property type="entry name" value="DD-peptidase/beta-lactamase superfamily"/>
    <property type="match status" value="1"/>
</dbReference>
<evidence type="ECO:0000256" key="1">
    <source>
        <dbReference type="ARBA" id="ARBA00011076"/>
    </source>
</evidence>
<evidence type="ECO:0000313" key="6">
    <source>
        <dbReference type="EMBL" id="MBT2134935.1"/>
    </source>
</evidence>
<dbReference type="PANTHER" id="PTHR12544">
    <property type="entry name" value="GLUTAMINASE"/>
    <property type="match status" value="1"/>
</dbReference>
<evidence type="ECO:0000256" key="2">
    <source>
        <dbReference type="ARBA" id="ARBA00012918"/>
    </source>
</evidence>
<dbReference type="NCBIfam" id="NF009020">
    <property type="entry name" value="PRK12356.1"/>
    <property type="match status" value="1"/>
</dbReference>
<dbReference type="Pfam" id="PF04960">
    <property type="entry name" value="Glutaminase"/>
    <property type="match status" value="1"/>
</dbReference>
<dbReference type="PANTHER" id="PTHR12544:SF48">
    <property type="entry name" value="GLUTAMINASE 1"/>
    <property type="match status" value="1"/>
</dbReference>
<gene>
    <name evidence="5 6" type="primary">glsA</name>
    <name evidence="6" type="ORF">KK137_11380</name>
</gene>
<sequence>MSEPDQVYVSTGRLPPAGDVVKLVDRAYERFRSNSDGRRSQVYPALARVPADLFGICVVATHGDVHSAGDADYLFPIMSVSKPFVFALVCQQIGHDEARRKIGVNATGFPFNSTLPLEMHRDGRTNPMVNPGAMVTSSLVGGGSIEEKWQRILDGLSALAGRELAINDEVLDSARATNFRNRGMAHLLHSAGRLDADPMQALDLYTRQCCLDVTAKDIAVMGATLADGGVNPITRERVVDPDTCHYTLAVMATAGLYETSGDWLYEIGLPGKSGIGGGIVTVSPGKGGLGTFAPLLDGAGNSVKGQMTAKYLSQHLGMDLFLSRPEA</sequence>
<proteinExistence type="inferred from homology"/>
<dbReference type="RefSeq" id="WP_214536540.1">
    <property type="nucleotide sequence ID" value="NZ_JAHFVK010000002.1"/>
</dbReference>
<feature type="binding site" evidence="5">
    <location>
        <position position="181"/>
    </location>
    <ligand>
        <name>substrate</name>
    </ligand>
</feature>
<protein>
    <recommendedName>
        <fullName evidence="2 5">Glutaminase</fullName>
        <ecNumber evidence="2 5">3.5.1.2</ecNumber>
    </recommendedName>
</protein>
<feature type="binding site" evidence="5">
    <location>
        <position position="205"/>
    </location>
    <ligand>
        <name>substrate</name>
    </ligand>
</feature>
<keyword evidence="5" id="KW-0007">Acetylation</keyword>
<dbReference type="SUPFAM" id="SSF56601">
    <property type="entry name" value="beta-lactamase/transpeptidase-like"/>
    <property type="match status" value="1"/>
</dbReference>